<feature type="domain" description="DUF11" evidence="10">
    <location>
        <begin position="894"/>
        <end position="1005"/>
    </location>
</feature>
<organism evidence="12 13">
    <name type="scientific">Methanobrevibacter thaueri</name>
    <dbReference type="NCBI Taxonomy" id="190975"/>
    <lineage>
        <taxon>Archaea</taxon>
        <taxon>Methanobacteriati</taxon>
        <taxon>Methanobacteriota</taxon>
        <taxon>Methanomada group</taxon>
        <taxon>Methanobacteria</taxon>
        <taxon>Methanobacteriales</taxon>
        <taxon>Methanobacteriaceae</taxon>
        <taxon>Methanobrevibacter</taxon>
    </lineage>
</organism>
<dbReference type="InterPro" id="IPR012334">
    <property type="entry name" value="Pectin_lyas_fold"/>
</dbReference>
<dbReference type="GO" id="GO:0005576">
    <property type="term" value="C:extracellular region"/>
    <property type="evidence" value="ECO:0007669"/>
    <property type="project" value="UniProtKB-SubCell"/>
</dbReference>
<dbReference type="InterPro" id="IPR003368">
    <property type="entry name" value="POMP_repeat"/>
</dbReference>
<protein>
    <recommendedName>
        <fullName evidence="14">Adhesin-like protein</fullName>
    </recommendedName>
</protein>
<evidence type="ECO:0000256" key="1">
    <source>
        <dbReference type="ARBA" id="ARBA00004196"/>
    </source>
</evidence>
<feature type="compositionally biased region" description="Low complexity" evidence="8">
    <location>
        <begin position="1130"/>
        <end position="1142"/>
    </location>
</feature>
<keyword evidence="4" id="KW-0964">Secreted</keyword>
<accession>A0A8T3VAS9</accession>
<dbReference type="SMART" id="SM00710">
    <property type="entry name" value="PbH1"/>
    <property type="match status" value="15"/>
</dbReference>
<gene>
    <name evidence="12" type="ORF">E7Z79_01345</name>
</gene>
<evidence type="ECO:0000256" key="4">
    <source>
        <dbReference type="ARBA" id="ARBA00022525"/>
    </source>
</evidence>
<keyword evidence="9" id="KW-0812">Transmembrane</keyword>
<keyword evidence="5" id="KW-0732">Signal</keyword>
<evidence type="ECO:0000256" key="2">
    <source>
        <dbReference type="ARBA" id="ARBA00004442"/>
    </source>
</evidence>
<name>A0A8T3VAS9_9EURY</name>
<dbReference type="Pfam" id="PF01345">
    <property type="entry name" value="DUF11"/>
    <property type="match status" value="3"/>
</dbReference>
<comment type="caution">
    <text evidence="12">The sequence shown here is derived from an EMBL/GenBank/DDBJ whole genome shotgun (WGS) entry which is preliminary data.</text>
</comment>
<dbReference type="AlphaFoldDB" id="A0A8T3VAS9"/>
<evidence type="ECO:0000256" key="7">
    <source>
        <dbReference type="ARBA" id="ARBA00023237"/>
    </source>
</evidence>
<feature type="domain" description="DUF11" evidence="10">
    <location>
        <begin position="775"/>
        <end position="877"/>
    </location>
</feature>
<feature type="domain" description="Right handed beta helix" evidence="11">
    <location>
        <begin position="221"/>
        <end position="401"/>
    </location>
</feature>
<dbReference type="InterPro" id="IPR006626">
    <property type="entry name" value="PbH1"/>
</dbReference>
<dbReference type="Pfam" id="PF02415">
    <property type="entry name" value="Chlam_PMP"/>
    <property type="match status" value="1"/>
</dbReference>
<dbReference type="PANTHER" id="PTHR11319:SF35">
    <property type="entry name" value="OUTER MEMBRANE PROTEIN PMPC-RELATED"/>
    <property type="match status" value="1"/>
</dbReference>
<evidence type="ECO:0000313" key="12">
    <source>
        <dbReference type="EMBL" id="MBE6501067.1"/>
    </source>
</evidence>
<sequence>MKFNKLFKILLVLIVLLVFLNAVAASDEMDSFGVGAEDGNLAVENNDVSDALKSSDGDVLGDGNSWYVDAGAATGGDGSQSSPYSDLQSALSNCNEGDVIHIMPGTYKGTSNTGLTIGVNNLTIVADEGTPVFDGENTRQIFKITGNNVVLKGLQLTKGKTTNGGALYLDGDNICVDKCTINSNNANNGRGGGIYIAAHEGISIINSKINGNKATYFAAGIYNTGSNTLIANCSFYDSTARNAGGIYSDKKIKIVNSTVSSAKTTIINIYGGGIYLQGARASGSLIDNVRFSSCYSDQGGAIALKDCDNITVNNCEISNCIAISINDVYNGDGAGIWMNGKNNVINNTRMHDNNAPGYGVVYVHDSSENTIINNCSFYRNTADYDGSAIYSIASNVIINNSEFVKNHCSRYGGAICIKYGENDSVLNSKFEGNYAEKGGAIYLGPGAYCKDPKVDNCTFVNNGVFPKPPFDRNMTKGGAIFSLAYNPTITNSNFTHNVGLMGGAIVFEYGHNTLENDTFVGNIAERYGGGAISSTRQGDTINNCTFINNQAKGYGGAIGADYPTITNSKFIGNTAFHGGAICTILANVSNSEFYDNSADDGWYIVAATELIENNNVHPGQDSISLHHTKYMYMTYDSKKGITYVDGYTAFCVEEDADAPKYGVMWEDLRFLQNSLSEEYVGEYLKILMFKYWNDESDYASFRDIINIFTDHDFKSNNNAIVNDVVSLYDSGFRVPTNGALRLNDDGTVEIFNFGEIIVPSSTQNVFVFTVNKTNLTVEKEVLTNPVVIGKQVDFNITVKNTGECNLTSVWINETGFSNGLVYDSFRSPFNWNYDATKNLWILNETLEIGKTAFVILTFNVTDSGIMENNVSVGFSNHTFGNDTVIFPVYIPNMTVEKVSLTPEVTVGMPAFFMIRINNTGECELSNINVTEMNSQGLSYQDFSDTTGKWIFIGTMDKPKWQYNGTLQVGESAEIMVIYNTLKAGTFTNVVAVDNNQTEGSGKNDTVIHEPMLSVVKITMTPKVAVGELTSFLIRVTNTGDCDLEDVYVKELKFDGLVYDHFTSVSGRWSFDGKNKWTYDGILAEGERSQFTVFFKTIKVGNFTNIVVAGSNSTNETTAKNVTETFENKTDNNNTNNTNNSNNKNRKNDTTNTTSNVPEDLKGTDVDLKRATGNPLFALLAVLLILSVSGIRKFKK</sequence>
<keyword evidence="9" id="KW-1133">Transmembrane helix</keyword>
<evidence type="ECO:0000259" key="11">
    <source>
        <dbReference type="Pfam" id="PF13229"/>
    </source>
</evidence>
<dbReference type="InterPro" id="IPR001434">
    <property type="entry name" value="OmcB-like_DUF11"/>
</dbReference>
<dbReference type="EMBL" id="SUTK01000003">
    <property type="protein sequence ID" value="MBE6501067.1"/>
    <property type="molecule type" value="Genomic_DNA"/>
</dbReference>
<dbReference type="SUPFAM" id="SSF51126">
    <property type="entry name" value="Pectin lyase-like"/>
    <property type="match status" value="3"/>
</dbReference>
<dbReference type="Gene3D" id="2.160.20.10">
    <property type="entry name" value="Single-stranded right-handed beta-helix, Pectin lyase-like"/>
    <property type="match status" value="2"/>
</dbReference>
<dbReference type="InterPro" id="IPR011050">
    <property type="entry name" value="Pectin_lyase_fold/virulence"/>
</dbReference>
<evidence type="ECO:0000256" key="9">
    <source>
        <dbReference type="SAM" id="Phobius"/>
    </source>
</evidence>
<dbReference type="NCBIfam" id="TIGR01376">
    <property type="entry name" value="POMP_repeat"/>
    <property type="match status" value="1"/>
</dbReference>
<evidence type="ECO:0000256" key="3">
    <source>
        <dbReference type="ARBA" id="ARBA00004613"/>
    </source>
</evidence>
<evidence type="ECO:0008006" key="14">
    <source>
        <dbReference type="Google" id="ProtNLM"/>
    </source>
</evidence>
<dbReference type="PANTHER" id="PTHR11319">
    <property type="entry name" value="G PROTEIN-COUPLED RECEPTOR-RELATED"/>
    <property type="match status" value="1"/>
</dbReference>
<keyword evidence="7" id="KW-0998">Cell outer membrane</keyword>
<dbReference type="InterPro" id="IPR039448">
    <property type="entry name" value="Beta_helix"/>
</dbReference>
<dbReference type="Proteomes" id="UP000783037">
    <property type="component" value="Unassembled WGS sequence"/>
</dbReference>
<reference evidence="12" key="1">
    <citation type="submission" date="2019-04" db="EMBL/GenBank/DDBJ databases">
        <title>Evolution of Biomass-Degrading Anaerobic Consortia Revealed by Metagenomics.</title>
        <authorList>
            <person name="Peng X."/>
        </authorList>
    </citation>
    <scope>NUCLEOTIDE SEQUENCE</scope>
    <source>
        <strain evidence="12">SIG18</strain>
    </source>
</reference>
<evidence type="ECO:0000256" key="8">
    <source>
        <dbReference type="SAM" id="MobiDB-lite"/>
    </source>
</evidence>
<dbReference type="Pfam" id="PF13229">
    <property type="entry name" value="Beta_helix"/>
    <property type="match status" value="1"/>
</dbReference>
<evidence type="ECO:0000259" key="10">
    <source>
        <dbReference type="Pfam" id="PF01345"/>
    </source>
</evidence>
<feature type="transmembrane region" description="Helical" evidence="9">
    <location>
        <begin position="1175"/>
        <end position="1193"/>
    </location>
</feature>
<evidence type="ECO:0000256" key="5">
    <source>
        <dbReference type="ARBA" id="ARBA00022729"/>
    </source>
</evidence>
<evidence type="ECO:0000256" key="6">
    <source>
        <dbReference type="ARBA" id="ARBA00023136"/>
    </source>
</evidence>
<evidence type="ECO:0000313" key="13">
    <source>
        <dbReference type="Proteomes" id="UP000783037"/>
    </source>
</evidence>
<proteinExistence type="predicted"/>
<keyword evidence="6 9" id="KW-0472">Membrane</keyword>
<feature type="domain" description="DUF11" evidence="10">
    <location>
        <begin position="1012"/>
        <end position="1137"/>
    </location>
</feature>
<dbReference type="RefSeq" id="WP_303738186.1">
    <property type="nucleotide sequence ID" value="NZ_SUTK01000003.1"/>
</dbReference>
<feature type="region of interest" description="Disordered" evidence="8">
    <location>
        <begin position="1126"/>
        <end position="1161"/>
    </location>
</feature>
<comment type="subcellular location">
    <subcellularLocation>
        <location evidence="1">Cell envelope</location>
    </subcellularLocation>
    <subcellularLocation>
        <location evidence="2">Cell outer membrane</location>
    </subcellularLocation>
    <subcellularLocation>
        <location evidence="3">Secreted</location>
    </subcellularLocation>
</comment>